<comment type="caution">
    <text evidence="7">The sequence shown here is derived from an EMBL/GenBank/DDBJ whole genome shotgun (WGS) entry which is preliminary data.</text>
</comment>
<organism evidence="7 8">
    <name type="scientific">Sphaerisporangium rhizosphaerae</name>
    <dbReference type="NCBI Taxonomy" id="2269375"/>
    <lineage>
        <taxon>Bacteria</taxon>
        <taxon>Bacillati</taxon>
        <taxon>Actinomycetota</taxon>
        <taxon>Actinomycetes</taxon>
        <taxon>Streptosporangiales</taxon>
        <taxon>Streptosporangiaceae</taxon>
        <taxon>Sphaerisporangium</taxon>
    </lineage>
</organism>
<keyword evidence="2" id="KW-0805">Transcription regulation</keyword>
<dbReference type="SUPFAM" id="SSF48498">
    <property type="entry name" value="Tetracyclin repressor-like, C-terminal domain"/>
    <property type="match status" value="1"/>
</dbReference>
<keyword evidence="8" id="KW-1185">Reference proteome</keyword>
<dbReference type="Pfam" id="PF00440">
    <property type="entry name" value="TetR_N"/>
    <property type="match status" value="1"/>
</dbReference>
<gene>
    <name evidence="7" type="ORF">ACFQSB_34215</name>
</gene>
<reference evidence="8" key="1">
    <citation type="journal article" date="2019" name="Int. J. Syst. Evol. Microbiol.">
        <title>The Global Catalogue of Microorganisms (GCM) 10K type strain sequencing project: providing services to taxonomists for standard genome sequencing and annotation.</title>
        <authorList>
            <consortium name="The Broad Institute Genomics Platform"/>
            <consortium name="The Broad Institute Genome Sequencing Center for Infectious Disease"/>
            <person name="Wu L."/>
            <person name="Ma J."/>
        </authorList>
    </citation>
    <scope>NUCLEOTIDE SEQUENCE [LARGE SCALE GENOMIC DNA]</scope>
    <source>
        <strain evidence="8">CECT 7649</strain>
    </source>
</reference>
<evidence type="ECO:0000256" key="1">
    <source>
        <dbReference type="ARBA" id="ARBA00022491"/>
    </source>
</evidence>
<dbReference type="InterPro" id="IPR001647">
    <property type="entry name" value="HTH_TetR"/>
</dbReference>
<evidence type="ECO:0000313" key="7">
    <source>
        <dbReference type="EMBL" id="MFC7387304.1"/>
    </source>
</evidence>
<feature type="DNA-binding region" description="H-T-H motif" evidence="5">
    <location>
        <begin position="28"/>
        <end position="47"/>
    </location>
</feature>
<evidence type="ECO:0000256" key="3">
    <source>
        <dbReference type="ARBA" id="ARBA00023125"/>
    </source>
</evidence>
<dbReference type="InterPro" id="IPR036271">
    <property type="entry name" value="Tet_transcr_reg_TetR-rel_C_sf"/>
</dbReference>
<evidence type="ECO:0000256" key="5">
    <source>
        <dbReference type="PROSITE-ProRule" id="PRU00335"/>
    </source>
</evidence>
<dbReference type="InterPro" id="IPR009057">
    <property type="entry name" value="Homeodomain-like_sf"/>
</dbReference>
<sequence>MAQEKLTRETVVEQALALADHEGVDAVTIRRLASLLAVTPMALYWHFKNKEELMAALAEHVLSGVTADVSPGDPWQRRLRVIVEAVVRAMRDNPCVPDLLGAVRDKQELESFNRATEATLDVLAEAGFTPREAFAVSSYLLNGVTALVKGCPLWTGEPREAEERRLRRLKLESMPGDRYPRMIQYGGTLSEPPDIDGYYGFGVDLLLRGVEAMAARRPGPA</sequence>
<dbReference type="PRINTS" id="PR00455">
    <property type="entry name" value="HTHTETR"/>
</dbReference>
<name>A0ABW2PD58_9ACTN</name>
<dbReference type="Proteomes" id="UP001596496">
    <property type="component" value="Unassembled WGS sequence"/>
</dbReference>
<dbReference type="Gene3D" id="1.10.357.10">
    <property type="entry name" value="Tetracycline Repressor, domain 2"/>
    <property type="match status" value="1"/>
</dbReference>
<dbReference type="EMBL" id="JBHTCG010000036">
    <property type="protein sequence ID" value="MFC7387304.1"/>
    <property type="molecule type" value="Genomic_DNA"/>
</dbReference>
<evidence type="ECO:0000256" key="2">
    <source>
        <dbReference type="ARBA" id="ARBA00023015"/>
    </source>
</evidence>
<proteinExistence type="predicted"/>
<dbReference type="SUPFAM" id="SSF46689">
    <property type="entry name" value="Homeodomain-like"/>
    <property type="match status" value="1"/>
</dbReference>
<dbReference type="PANTHER" id="PTHR30055">
    <property type="entry name" value="HTH-TYPE TRANSCRIPTIONAL REGULATOR RUTR"/>
    <property type="match status" value="1"/>
</dbReference>
<dbReference type="PROSITE" id="PS50977">
    <property type="entry name" value="HTH_TETR_2"/>
    <property type="match status" value="1"/>
</dbReference>
<dbReference type="InterPro" id="IPR004111">
    <property type="entry name" value="Repressor_TetR_C"/>
</dbReference>
<evidence type="ECO:0000256" key="4">
    <source>
        <dbReference type="ARBA" id="ARBA00023163"/>
    </source>
</evidence>
<keyword evidence="1" id="KW-0678">Repressor</keyword>
<evidence type="ECO:0000259" key="6">
    <source>
        <dbReference type="PROSITE" id="PS50977"/>
    </source>
</evidence>
<protein>
    <submittedName>
        <fullName evidence="7">TetR family transcriptional regulator</fullName>
    </submittedName>
</protein>
<keyword evidence="4" id="KW-0804">Transcription</keyword>
<dbReference type="RefSeq" id="WP_380830980.1">
    <property type="nucleotide sequence ID" value="NZ_JBHTCG010000036.1"/>
</dbReference>
<dbReference type="InterPro" id="IPR050109">
    <property type="entry name" value="HTH-type_TetR-like_transc_reg"/>
</dbReference>
<dbReference type="PANTHER" id="PTHR30055:SF151">
    <property type="entry name" value="TRANSCRIPTIONAL REGULATORY PROTEIN"/>
    <property type="match status" value="1"/>
</dbReference>
<feature type="domain" description="HTH tetR-type" evidence="6">
    <location>
        <begin position="5"/>
        <end position="65"/>
    </location>
</feature>
<evidence type="ECO:0000313" key="8">
    <source>
        <dbReference type="Proteomes" id="UP001596496"/>
    </source>
</evidence>
<accession>A0ABW2PD58</accession>
<dbReference type="Pfam" id="PF02909">
    <property type="entry name" value="TetR_C_1"/>
    <property type="match status" value="1"/>
</dbReference>
<dbReference type="PRINTS" id="PR00400">
    <property type="entry name" value="TETREPRESSOR"/>
</dbReference>
<dbReference type="InterPro" id="IPR003012">
    <property type="entry name" value="Tet_transcr_reg_TetR"/>
</dbReference>
<keyword evidence="3 5" id="KW-0238">DNA-binding</keyword>